<dbReference type="InterPro" id="IPR002347">
    <property type="entry name" value="SDR_fam"/>
</dbReference>
<protein>
    <submittedName>
        <fullName evidence="4">3-ketoacyl-ACP reductase</fullName>
    </submittedName>
</protein>
<dbReference type="Proteomes" id="UP000028488">
    <property type="component" value="Chromosome"/>
</dbReference>
<dbReference type="InterPro" id="IPR023985">
    <property type="entry name" value="SDR_subfam_1"/>
</dbReference>
<evidence type="ECO:0000256" key="2">
    <source>
        <dbReference type="ARBA" id="ARBA00023002"/>
    </source>
</evidence>
<dbReference type="GO" id="GO:0016491">
    <property type="term" value="F:oxidoreductase activity"/>
    <property type="evidence" value="ECO:0007669"/>
    <property type="project" value="UniProtKB-KW"/>
</dbReference>
<dbReference type="RefSeq" id="WP_128641356.1">
    <property type="nucleotide sequence ID" value="NZ_CP008947.1"/>
</dbReference>
<dbReference type="NCBIfam" id="TIGR03971">
    <property type="entry name" value="SDR_subfam_1"/>
    <property type="match status" value="1"/>
</dbReference>
<dbReference type="CDD" id="cd05233">
    <property type="entry name" value="SDR_c"/>
    <property type="match status" value="1"/>
</dbReference>
<gene>
    <name evidence="4" type="ORF">EP51_30335</name>
</gene>
<name>A0A076ETY0_RHOOP</name>
<dbReference type="PROSITE" id="PS00061">
    <property type="entry name" value="ADH_SHORT"/>
    <property type="match status" value="1"/>
</dbReference>
<evidence type="ECO:0000256" key="3">
    <source>
        <dbReference type="ARBA" id="ARBA00023027"/>
    </source>
</evidence>
<dbReference type="InterPro" id="IPR020904">
    <property type="entry name" value="Sc_DH/Rdtase_CS"/>
</dbReference>
<accession>A0A076ETY0</accession>
<comment type="similarity">
    <text evidence="1">Belongs to the short-chain dehydrogenases/reductases (SDR) family.</text>
</comment>
<dbReference type="SUPFAM" id="SSF51735">
    <property type="entry name" value="NAD(P)-binding Rossmann-fold domains"/>
    <property type="match status" value="1"/>
</dbReference>
<dbReference type="PRINTS" id="PR00081">
    <property type="entry name" value="GDHRDH"/>
</dbReference>
<dbReference type="Gene3D" id="3.40.50.720">
    <property type="entry name" value="NAD(P)-binding Rossmann-like Domain"/>
    <property type="match status" value="1"/>
</dbReference>
<keyword evidence="3" id="KW-0520">NAD</keyword>
<dbReference type="PANTHER" id="PTHR43180">
    <property type="entry name" value="3-OXOACYL-(ACYL-CARRIER-PROTEIN) REDUCTASE (AFU_ORTHOLOGUE AFUA_6G11210)"/>
    <property type="match status" value="1"/>
</dbReference>
<dbReference type="eggNOG" id="COG1028">
    <property type="taxonomic scope" value="Bacteria"/>
</dbReference>
<dbReference type="InterPro" id="IPR036291">
    <property type="entry name" value="NAD(P)-bd_dom_sf"/>
</dbReference>
<proteinExistence type="inferred from homology"/>
<organism evidence="4 5">
    <name type="scientific">Rhodococcus opacus</name>
    <name type="common">Nocardia opaca</name>
    <dbReference type="NCBI Taxonomy" id="37919"/>
    <lineage>
        <taxon>Bacteria</taxon>
        <taxon>Bacillati</taxon>
        <taxon>Actinomycetota</taxon>
        <taxon>Actinomycetes</taxon>
        <taxon>Mycobacteriales</taxon>
        <taxon>Nocardiaceae</taxon>
        <taxon>Rhodococcus</taxon>
    </lineage>
</organism>
<reference evidence="4 5" key="1">
    <citation type="submission" date="2014-07" db="EMBL/GenBank/DDBJ databases">
        <title>Genome Sequence of Rhodococcus opacus Strain R7, a Biodegrader of Mono- and Polycyclic Aromatic Hydrocarbons.</title>
        <authorList>
            <person name="Di Gennaro P."/>
            <person name="Zampolli J."/>
            <person name="Presti I."/>
            <person name="Cappelletti M."/>
            <person name="D'Ursi P."/>
            <person name="Orro A."/>
            <person name="Mezzelani A."/>
            <person name="Milanesi L."/>
        </authorList>
    </citation>
    <scope>NUCLEOTIDE SEQUENCE [LARGE SCALE GENOMIC DNA]</scope>
    <source>
        <strain evidence="4 5">R7</strain>
    </source>
</reference>
<evidence type="ECO:0000256" key="1">
    <source>
        <dbReference type="ARBA" id="ARBA00006484"/>
    </source>
</evidence>
<dbReference type="PRINTS" id="PR00080">
    <property type="entry name" value="SDRFAMILY"/>
</dbReference>
<keyword evidence="2" id="KW-0560">Oxidoreductase</keyword>
<dbReference type="PANTHER" id="PTHR43180:SF66">
    <property type="entry name" value="SHORT-CHAIN DEHYDROGENASE_REDUCTASE FAMILY PROTEIN"/>
    <property type="match status" value="1"/>
</dbReference>
<evidence type="ECO:0000313" key="4">
    <source>
        <dbReference type="EMBL" id="AII08687.1"/>
    </source>
</evidence>
<dbReference type="Pfam" id="PF13561">
    <property type="entry name" value="adh_short_C2"/>
    <property type="match status" value="1"/>
</dbReference>
<dbReference type="FunFam" id="3.40.50.720:FF:000084">
    <property type="entry name" value="Short-chain dehydrogenase reductase"/>
    <property type="match status" value="1"/>
</dbReference>
<evidence type="ECO:0000313" key="5">
    <source>
        <dbReference type="Proteomes" id="UP000028488"/>
    </source>
</evidence>
<sequence>MSRMAGKVAFITGAGNGMGRSHAVRLAEEGADVVVVDLPSAEADLAETGRLVGGLGRRAVTAHADVRDPSALRAAVDAGVAELGPLDVVVANAGVCDNPGPAWTIDDAVWHRSLDVNLTGVWNTAKAAVPAMRDGGGSVVIVSSTAGIKAVAGAAHYSASKTAVVGLARTLANELGPQFIRVNVLHPGAVGTRMTLNPETMARLRPDLENPTPDDVVPVLAANHMLPVPWLDSRDVSNALLFLASDESRYITGTQLVVDAGLTQKV</sequence>
<dbReference type="EMBL" id="CP008947">
    <property type="protein sequence ID" value="AII08687.1"/>
    <property type="molecule type" value="Genomic_DNA"/>
</dbReference>
<dbReference type="AlphaFoldDB" id="A0A076ETY0"/>